<dbReference type="EMBL" id="BMLP01000010">
    <property type="protein sequence ID" value="GGO37970.1"/>
    <property type="molecule type" value="Genomic_DNA"/>
</dbReference>
<keyword evidence="2" id="KW-1185">Reference proteome</keyword>
<evidence type="ECO:0000313" key="1">
    <source>
        <dbReference type="EMBL" id="GGO37970.1"/>
    </source>
</evidence>
<name>A0A917YQG5_9RHOB</name>
<reference evidence="1 2" key="1">
    <citation type="journal article" date="2014" name="Int. J. Syst. Evol. Microbiol.">
        <title>Complete genome sequence of Corynebacterium casei LMG S-19264T (=DSM 44701T), isolated from a smear-ripened cheese.</title>
        <authorList>
            <consortium name="US DOE Joint Genome Institute (JGI-PGF)"/>
            <person name="Walter F."/>
            <person name="Albersmeier A."/>
            <person name="Kalinowski J."/>
            <person name="Ruckert C."/>
        </authorList>
    </citation>
    <scope>NUCLEOTIDE SEQUENCE [LARGE SCALE GENOMIC DNA]</scope>
    <source>
        <strain evidence="1 2">CGMCC 1.7029</strain>
    </source>
</reference>
<dbReference type="AlphaFoldDB" id="A0A917YQG5"/>
<accession>A0A917YQG5</accession>
<comment type="caution">
    <text evidence="1">The sequence shown here is derived from an EMBL/GenBank/DDBJ whole genome shotgun (WGS) entry which is preliminary data.</text>
</comment>
<organism evidence="1 2">
    <name type="scientific">Gemmobacter aquaticus</name>
    <dbReference type="NCBI Taxonomy" id="490185"/>
    <lineage>
        <taxon>Bacteria</taxon>
        <taxon>Pseudomonadati</taxon>
        <taxon>Pseudomonadota</taxon>
        <taxon>Alphaproteobacteria</taxon>
        <taxon>Rhodobacterales</taxon>
        <taxon>Paracoccaceae</taxon>
        <taxon>Gemmobacter</taxon>
    </lineage>
</organism>
<dbReference type="Proteomes" id="UP000598196">
    <property type="component" value="Unassembled WGS sequence"/>
</dbReference>
<evidence type="ECO:0000313" key="2">
    <source>
        <dbReference type="Proteomes" id="UP000598196"/>
    </source>
</evidence>
<proteinExistence type="predicted"/>
<protein>
    <submittedName>
        <fullName evidence="1">Uncharacterized protein</fullName>
    </submittedName>
</protein>
<gene>
    <name evidence="1" type="ORF">GCM10010991_34570</name>
</gene>
<sequence length="101" mass="11518">MRIELGDQTRDLPFRGGIAEHAQIAQRFAQLGHLVPKRNKPAKARLHEIRNFGTRCARYFRIDVHVCLLVLQQGVAAGWAFGMTRDRNGHCYNHKVERGAV</sequence>